<dbReference type="GO" id="GO:0005219">
    <property type="term" value="F:ryanodine-sensitive calcium-release channel activity"/>
    <property type="evidence" value="ECO:0007669"/>
    <property type="project" value="TreeGrafter"/>
</dbReference>
<feature type="region of interest" description="Disordered" evidence="1">
    <location>
        <begin position="26"/>
        <end position="112"/>
    </location>
</feature>
<dbReference type="OrthoDB" id="300855at2759"/>
<reference evidence="2 3" key="1">
    <citation type="submission" date="2019-05" db="EMBL/GenBank/DDBJ databases">
        <title>Another draft genome of Portunus trituberculatus and its Hox gene families provides insights of decapod evolution.</title>
        <authorList>
            <person name="Jeong J.-H."/>
            <person name="Song I."/>
            <person name="Kim S."/>
            <person name="Choi T."/>
            <person name="Kim D."/>
            <person name="Ryu S."/>
            <person name="Kim W."/>
        </authorList>
    </citation>
    <scope>NUCLEOTIDE SEQUENCE [LARGE SCALE GENOMIC DNA]</scope>
    <source>
        <tissue evidence="2">Muscle</tissue>
    </source>
</reference>
<dbReference type="Proteomes" id="UP000324222">
    <property type="component" value="Unassembled WGS sequence"/>
</dbReference>
<dbReference type="PANTHER" id="PTHR46399:SF8">
    <property type="entry name" value="B30.2_SPRY DOMAIN-CONTAINING PROTEIN"/>
    <property type="match status" value="1"/>
</dbReference>
<dbReference type="AlphaFoldDB" id="A0A5B7CU69"/>
<comment type="caution">
    <text evidence="2">The sequence shown here is derived from an EMBL/GenBank/DDBJ whole genome shotgun (WGS) entry which is preliminary data.</text>
</comment>
<feature type="region of interest" description="Disordered" evidence="1">
    <location>
        <begin position="1"/>
        <end position="20"/>
    </location>
</feature>
<gene>
    <name evidence="2" type="primary">RyR_1</name>
    <name evidence="2" type="ORF">E2C01_004893</name>
</gene>
<dbReference type="PANTHER" id="PTHR46399">
    <property type="entry name" value="B30.2/SPRY DOMAIN-CONTAINING PROTEIN"/>
    <property type="match status" value="1"/>
</dbReference>
<dbReference type="GO" id="GO:0006941">
    <property type="term" value="P:striated muscle contraction"/>
    <property type="evidence" value="ECO:0007669"/>
    <property type="project" value="TreeGrafter"/>
</dbReference>
<keyword evidence="3" id="KW-1185">Reference proteome</keyword>
<evidence type="ECO:0000313" key="3">
    <source>
        <dbReference type="Proteomes" id="UP000324222"/>
    </source>
</evidence>
<dbReference type="GO" id="GO:0014808">
    <property type="term" value="P:release of sequestered calcium ion into cytosol by sarcoplasmic reticulum"/>
    <property type="evidence" value="ECO:0007669"/>
    <property type="project" value="TreeGrafter"/>
</dbReference>
<sequence>MTTMSSAEKWPISKLPNGSFMMEGQVSDILGESRSQSSFGVSRLGMRGRQRCPEGRDRFFSKKRDASSDRAKSKGRTPEPTGSNLDVPRPPRKNRSPSVRVAQGGEGKLMPPAIPERQTVAEEAREEEMFDSECLKLMNEYFYGVRIFPGQDPAHVYIGWVTTQYHIHDTTFDQSKVRSVIVQEYTEEGHIQSA</sequence>
<dbReference type="GO" id="GO:0030018">
    <property type="term" value="C:Z disc"/>
    <property type="evidence" value="ECO:0007669"/>
    <property type="project" value="TreeGrafter"/>
</dbReference>
<organism evidence="2 3">
    <name type="scientific">Portunus trituberculatus</name>
    <name type="common">Swimming crab</name>
    <name type="synonym">Neptunus trituberculatus</name>
    <dbReference type="NCBI Taxonomy" id="210409"/>
    <lineage>
        <taxon>Eukaryota</taxon>
        <taxon>Metazoa</taxon>
        <taxon>Ecdysozoa</taxon>
        <taxon>Arthropoda</taxon>
        <taxon>Crustacea</taxon>
        <taxon>Multicrustacea</taxon>
        <taxon>Malacostraca</taxon>
        <taxon>Eumalacostraca</taxon>
        <taxon>Eucarida</taxon>
        <taxon>Decapoda</taxon>
        <taxon>Pleocyemata</taxon>
        <taxon>Brachyura</taxon>
        <taxon>Eubrachyura</taxon>
        <taxon>Portunoidea</taxon>
        <taxon>Portunidae</taxon>
        <taxon>Portuninae</taxon>
        <taxon>Portunus</taxon>
    </lineage>
</organism>
<protein>
    <submittedName>
        <fullName evidence="2">Ryanodine receptor</fullName>
    </submittedName>
</protein>
<evidence type="ECO:0000256" key="1">
    <source>
        <dbReference type="SAM" id="MobiDB-lite"/>
    </source>
</evidence>
<evidence type="ECO:0000313" key="2">
    <source>
        <dbReference type="EMBL" id="MPC12214.1"/>
    </source>
</evidence>
<keyword evidence="2" id="KW-0675">Receptor</keyword>
<name>A0A5B7CU69_PORTR</name>
<dbReference type="InterPro" id="IPR015925">
    <property type="entry name" value="Ryanodine_IP3_receptor"/>
</dbReference>
<dbReference type="GO" id="GO:0005790">
    <property type="term" value="C:smooth endoplasmic reticulum"/>
    <property type="evidence" value="ECO:0007669"/>
    <property type="project" value="TreeGrafter"/>
</dbReference>
<dbReference type="GO" id="GO:0033017">
    <property type="term" value="C:sarcoplasmic reticulum membrane"/>
    <property type="evidence" value="ECO:0007669"/>
    <property type="project" value="TreeGrafter"/>
</dbReference>
<proteinExistence type="predicted"/>
<accession>A0A5B7CU69</accession>
<dbReference type="GO" id="GO:0042383">
    <property type="term" value="C:sarcolemma"/>
    <property type="evidence" value="ECO:0007669"/>
    <property type="project" value="TreeGrafter"/>
</dbReference>
<feature type="compositionally biased region" description="Basic and acidic residues" evidence="1">
    <location>
        <begin position="51"/>
        <end position="72"/>
    </location>
</feature>
<dbReference type="GO" id="GO:0034704">
    <property type="term" value="C:calcium channel complex"/>
    <property type="evidence" value="ECO:0007669"/>
    <property type="project" value="TreeGrafter"/>
</dbReference>
<dbReference type="EMBL" id="VSRR010000203">
    <property type="protein sequence ID" value="MPC12214.1"/>
    <property type="molecule type" value="Genomic_DNA"/>
</dbReference>